<dbReference type="PANTHER" id="PTHR32125">
    <property type="entry name" value="2-C-METHYL-D-ERYTHRITOL 4-PHOSPHATE CYTIDYLYLTRANSFERASE, CHLOROPLASTIC"/>
    <property type="match status" value="1"/>
</dbReference>
<dbReference type="UniPathway" id="UPA00056">
    <property type="reaction ID" value="UER00093"/>
</dbReference>
<evidence type="ECO:0000256" key="3">
    <source>
        <dbReference type="ARBA" id="ARBA00009789"/>
    </source>
</evidence>
<organism evidence="8 9">
    <name type="scientific">Sulfuriferula multivorans</name>
    <dbReference type="NCBI Taxonomy" id="1559896"/>
    <lineage>
        <taxon>Bacteria</taxon>
        <taxon>Pseudomonadati</taxon>
        <taxon>Pseudomonadota</taxon>
        <taxon>Betaproteobacteria</taxon>
        <taxon>Nitrosomonadales</taxon>
        <taxon>Sulfuricellaceae</taxon>
        <taxon>Sulfuriferula</taxon>
    </lineage>
</organism>
<evidence type="ECO:0000313" key="9">
    <source>
        <dbReference type="Proteomes" id="UP000483432"/>
    </source>
</evidence>
<feature type="site" description="Positions MEP for the nucleophilic attack" evidence="7">
    <location>
        <position position="214"/>
    </location>
</feature>
<evidence type="ECO:0000256" key="2">
    <source>
        <dbReference type="ARBA" id="ARBA00004787"/>
    </source>
</evidence>
<dbReference type="NCBIfam" id="TIGR00453">
    <property type="entry name" value="ispD"/>
    <property type="match status" value="1"/>
</dbReference>
<dbReference type="InterPro" id="IPR001228">
    <property type="entry name" value="IspD"/>
</dbReference>
<dbReference type="CDD" id="cd02516">
    <property type="entry name" value="CDP-ME_synthetase"/>
    <property type="match status" value="1"/>
</dbReference>
<feature type="site" description="Positions MEP for the nucleophilic attack" evidence="7">
    <location>
        <position position="161"/>
    </location>
</feature>
<name>A0A7C9P958_9PROT</name>
<evidence type="ECO:0000256" key="7">
    <source>
        <dbReference type="HAMAP-Rule" id="MF_00108"/>
    </source>
</evidence>
<protein>
    <recommendedName>
        <fullName evidence="7">2-C-methyl-D-erythritol 4-phosphate cytidylyltransferase</fullName>
        <ecNumber evidence="7">2.7.7.60</ecNumber>
    </recommendedName>
    <alternativeName>
        <fullName evidence="7">4-diphosphocytidyl-2C-methyl-D-erythritol synthase</fullName>
    </alternativeName>
    <alternativeName>
        <fullName evidence="7">MEP cytidylyltransferase</fullName>
        <shortName evidence="7">MCT</shortName>
    </alternativeName>
</protein>
<reference evidence="8 9" key="1">
    <citation type="submission" date="2019-09" db="EMBL/GenBank/DDBJ databases">
        <title>H2 Metabolism Revealed by Metagenomic Analysis in Subglacial Sediment of East Antarctica.</title>
        <authorList>
            <person name="Yang Z."/>
            <person name="Zhang Y."/>
            <person name="Lv Y."/>
            <person name="Yan W."/>
            <person name="Xiao X."/>
            <person name="Sun B."/>
            <person name="Ma H."/>
        </authorList>
    </citation>
    <scope>NUCLEOTIDE SEQUENCE [LARGE SCALE GENOMIC DNA]</scope>
    <source>
        <strain evidence="8">Bin2_2</strain>
    </source>
</reference>
<comment type="caution">
    <text evidence="8">The sequence shown here is derived from an EMBL/GenBank/DDBJ whole genome shotgun (WGS) entry which is preliminary data.</text>
</comment>
<evidence type="ECO:0000256" key="6">
    <source>
        <dbReference type="ARBA" id="ARBA00023229"/>
    </source>
</evidence>
<dbReference type="GO" id="GO:0050518">
    <property type="term" value="F:2-C-methyl-D-erythritol 4-phosphate cytidylyltransferase activity"/>
    <property type="evidence" value="ECO:0007669"/>
    <property type="project" value="UniProtKB-UniRule"/>
</dbReference>
<dbReference type="InterPro" id="IPR050088">
    <property type="entry name" value="IspD/TarI_cytidylyltransf_bact"/>
</dbReference>
<sequence>MSFYALIPAAGSGSRMGGSVEKQYMLLNAVPMIAHAMMVLAREPRITKLFIVLSPTDKRWNNYEWQGWEERIEVLRCGGTTRAETVLNGLEAISKVCDADDWVLVHDAARPCLSDEMLDKLLDEVADDPVGGLLAVPVADTLKRAAADTSSGARAEATVPRAGLWQAQTPQMFRHGTLVKALRAAGSDMTDEASAIEQLGLQPKLVESDSRNLKVTYPQDMELAGLILGTMHE</sequence>
<keyword evidence="6 7" id="KW-0414">Isoprene biosynthesis</keyword>
<evidence type="ECO:0000313" key="8">
    <source>
        <dbReference type="EMBL" id="NDP49058.1"/>
    </source>
</evidence>
<dbReference type="Proteomes" id="UP000483432">
    <property type="component" value="Unassembled WGS sequence"/>
</dbReference>
<proteinExistence type="inferred from homology"/>
<dbReference type="GO" id="GO:0019288">
    <property type="term" value="P:isopentenyl diphosphate biosynthetic process, methylerythritol 4-phosphate pathway"/>
    <property type="evidence" value="ECO:0007669"/>
    <property type="project" value="UniProtKB-UniRule"/>
</dbReference>
<dbReference type="InterPro" id="IPR029044">
    <property type="entry name" value="Nucleotide-diphossugar_trans"/>
</dbReference>
<keyword evidence="4 7" id="KW-0808">Transferase</keyword>
<dbReference type="HAMAP" id="MF_00108">
    <property type="entry name" value="IspD"/>
    <property type="match status" value="1"/>
</dbReference>
<feature type="site" description="Transition state stabilizer" evidence="7">
    <location>
        <position position="15"/>
    </location>
</feature>
<comment type="similarity">
    <text evidence="3 7">Belongs to the IspD/TarI cytidylyltransferase family. IspD subfamily.</text>
</comment>
<dbReference type="Gene3D" id="3.90.550.10">
    <property type="entry name" value="Spore Coat Polysaccharide Biosynthesis Protein SpsA, Chain A"/>
    <property type="match status" value="1"/>
</dbReference>
<dbReference type="Pfam" id="PF01128">
    <property type="entry name" value="IspD"/>
    <property type="match status" value="1"/>
</dbReference>
<feature type="site" description="Transition state stabilizer" evidence="7">
    <location>
        <position position="22"/>
    </location>
</feature>
<dbReference type="SUPFAM" id="SSF53448">
    <property type="entry name" value="Nucleotide-diphospho-sugar transferases"/>
    <property type="match status" value="1"/>
</dbReference>
<keyword evidence="5 7" id="KW-0548">Nucleotidyltransferase</keyword>
<dbReference type="FunFam" id="3.90.550.10:FF:000003">
    <property type="entry name" value="2-C-methyl-D-erythritol 4-phosphate cytidylyltransferase"/>
    <property type="match status" value="1"/>
</dbReference>
<dbReference type="AlphaFoldDB" id="A0A7C9P958"/>
<evidence type="ECO:0000256" key="5">
    <source>
        <dbReference type="ARBA" id="ARBA00022695"/>
    </source>
</evidence>
<gene>
    <name evidence="7" type="primary">ispD</name>
    <name evidence="8" type="ORF">GZ085_11870</name>
</gene>
<comment type="function">
    <text evidence="7">Catalyzes the formation of 4-diphosphocytidyl-2-C-methyl-D-erythritol from CTP and 2-C-methyl-D-erythritol 4-phosphate (MEP).</text>
</comment>
<dbReference type="EMBL" id="JAAFGW010000202">
    <property type="protein sequence ID" value="NDP49058.1"/>
    <property type="molecule type" value="Genomic_DNA"/>
</dbReference>
<evidence type="ECO:0000256" key="1">
    <source>
        <dbReference type="ARBA" id="ARBA00001282"/>
    </source>
</evidence>
<accession>A0A7C9P958</accession>
<comment type="pathway">
    <text evidence="2 7">Isoprenoid biosynthesis; isopentenyl diphosphate biosynthesis via DXP pathway; isopentenyl diphosphate from 1-deoxy-D-xylulose 5-phosphate: step 2/6.</text>
</comment>
<dbReference type="PANTHER" id="PTHR32125:SF4">
    <property type="entry name" value="2-C-METHYL-D-ERYTHRITOL 4-PHOSPHATE CYTIDYLYLTRANSFERASE, CHLOROPLASTIC"/>
    <property type="match status" value="1"/>
</dbReference>
<dbReference type="PROSITE" id="PS01295">
    <property type="entry name" value="ISPD"/>
    <property type="match status" value="1"/>
</dbReference>
<dbReference type="InterPro" id="IPR034683">
    <property type="entry name" value="IspD/TarI"/>
</dbReference>
<evidence type="ECO:0000256" key="4">
    <source>
        <dbReference type="ARBA" id="ARBA00022679"/>
    </source>
</evidence>
<comment type="catalytic activity">
    <reaction evidence="1 7">
        <text>2-C-methyl-D-erythritol 4-phosphate + CTP + H(+) = 4-CDP-2-C-methyl-D-erythritol + diphosphate</text>
        <dbReference type="Rhea" id="RHEA:13429"/>
        <dbReference type="ChEBI" id="CHEBI:15378"/>
        <dbReference type="ChEBI" id="CHEBI:33019"/>
        <dbReference type="ChEBI" id="CHEBI:37563"/>
        <dbReference type="ChEBI" id="CHEBI:57823"/>
        <dbReference type="ChEBI" id="CHEBI:58262"/>
        <dbReference type="EC" id="2.7.7.60"/>
    </reaction>
</comment>
<dbReference type="InterPro" id="IPR018294">
    <property type="entry name" value="ISPD_synthase_CS"/>
</dbReference>
<dbReference type="EC" id="2.7.7.60" evidence="7"/>